<dbReference type="Proteomes" id="UP000664480">
    <property type="component" value="Unassembled WGS sequence"/>
</dbReference>
<gene>
    <name evidence="1" type="ORF">J0A69_03505</name>
</gene>
<keyword evidence="2" id="KW-1185">Reference proteome</keyword>
<name>A0ABS3CBJ1_9BACT</name>
<evidence type="ECO:0000313" key="2">
    <source>
        <dbReference type="Proteomes" id="UP000664480"/>
    </source>
</evidence>
<dbReference type="EMBL" id="JAFKCU010000001">
    <property type="protein sequence ID" value="MBN7814476.1"/>
    <property type="molecule type" value="Genomic_DNA"/>
</dbReference>
<comment type="caution">
    <text evidence="1">The sequence shown here is derived from an EMBL/GenBank/DDBJ whole genome shotgun (WGS) entry which is preliminary data.</text>
</comment>
<dbReference type="SUPFAM" id="SSF109854">
    <property type="entry name" value="DinB/YfiT-like putative metalloenzymes"/>
    <property type="match status" value="1"/>
</dbReference>
<accession>A0ABS3CBJ1</accession>
<evidence type="ECO:0000313" key="1">
    <source>
        <dbReference type="EMBL" id="MBN7814476.1"/>
    </source>
</evidence>
<dbReference type="Gene3D" id="1.20.120.450">
    <property type="entry name" value="dinb family like domain"/>
    <property type="match status" value="1"/>
</dbReference>
<sequence length="212" mass="24220">MKATENPSRRSFIGKTIALSSTFAITGMAFKPKEQDYKIEEGITVIGPRNGYTPLIGTLVSMLENMTSQVKNTIKDLTIDELDYQFDDNANTIGALILHITSSEKYHQIGTFENRPLNEEELKFWFPARNLSDPSSKSIRGNEIDYYLKIMDDVRKDSLTGLKEKDDAWLLSLDGNLSTPEAPLNKFWRWFHACEHMSNHNGQIKFLKSRLP</sequence>
<reference evidence="1 2" key="1">
    <citation type="submission" date="2021-03" db="EMBL/GenBank/DDBJ databases">
        <title>novel species isolated from a fishpond in China.</title>
        <authorList>
            <person name="Lu H."/>
            <person name="Cai Z."/>
        </authorList>
    </citation>
    <scope>NUCLEOTIDE SEQUENCE [LARGE SCALE GENOMIC DNA]</scope>
    <source>
        <strain evidence="1 2">YJ13C</strain>
    </source>
</reference>
<proteinExistence type="predicted"/>
<dbReference type="InterPro" id="IPR007061">
    <property type="entry name" value="MST-like"/>
</dbReference>
<dbReference type="InterPro" id="IPR034660">
    <property type="entry name" value="DinB/YfiT-like"/>
</dbReference>
<dbReference type="Pfam" id="PF04978">
    <property type="entry name" value="MST"/>
    <property type="match status" value="1"/>
</dbReference>
<organism evidence="1 2">
    <name type="scientific">Algoriphagus pacificus</name>
    <dbReference type="NCBI Taxonomy" id="2811234"/>
    <lineage>
        <taxon>Bacteria</taxon>
        <taxon>Pseudomonadati</taxon>
        <taxon>Bacteroidota</taxon>
        <taxon>Cytophagia</taxon>
        <taxon>Cytophagales</taxon>
        <taxon>Cyclobacteriaceae</taxon>
        <taxon>Algoriphagus</taxon>
    </lineage>
</organism>
<dbReference type="RefSeq" id="WP_206585121.1">
    <property type="nucleotide sequence ID" value="NZ_JAFKCU010000001.1"/>
</dbReference>
<protein>
    <submittedName>
        <fullName evidence="1">DUF664 domain-containing protein</fullName>
    </submittedName>
</protein>